<accession>A0A9W8QMX3</accession>
<feature type="region of interest" description="Disordered" evidence="1">
    <location>
        <begin position="147"/>
        <end position="246"/>
    </location>
</feature>
<proteinExistence type="predicted"/>
<evidence type="ECO:0000313" key="2">
    <source>
        <dbReference type="EMBL" id="KAJ4164866.1"/>
    </source>
</evidence>
<dbReference type="EMBL" id="JAJHUN010000001">
    <property type="protein sequence ID" value="KAJ4164866.1"/>
    <property type="molecule type" value="Genomic_DNA"/>
</dbReference>
<organism evidence="2 3">
    <name type="scientific">Akanthomyces muscarius</name>
    <name type="common">Entomopathogenic fungus</name>
    <name type="synonym">Lecanicillium muscarium</name>
    <dbReference type="NCBI Taxonomy" id="2231603"/>
    <lineage>
        <taxon>Eukaryota</taxon>
        <taxon>Fungi</taxon>
        <taxon>Dikarya</taxon>
        <taxon>Ascomycota</taxon>
        <taxon>Pezizomycotina</taxon>
        <taxon>Sordariomycetes</taxon>
        <taxon>Hypocreomycetidae</taxon>
        <taxon>Hypocreales</taxon>
        <taxon>Cordycipitaceae</taxon>
        <taxon>Akanthomyces</taxon>
    </lineage>
</organism>
<sequence>MLEATSSPPSSDYPELLSFSTSSSYHMGADCSLLLSPVSSVASPPMHHVVKQFAIFPDTALNHLPSPPNSGKMFYPHWNTSFGLDTGPGPNDDVSIPAEFYMQERCTPDPESFLGSYSLSESQGQSMLNQPAPYFAPIPQLGSNGPVMVHSNLIPPKDSPSTLETSSEVSTPGEEANVENAPPKRASRKSSISTAPEVKKAEAETDSDAPDGADSQDEAYSSPGRDRNVGARKSRKRAAPRRSAASRLPPVDVEEYKNCFGDLVAPQLKPNCPREERCIFNSRWKHRDKKGQDMWDSIQEDYYKEFGKEQCKETLQMKLTRGRSKYIQWLDKDVELFIQAWQNVERNRYKLMLEEFFKLGGSRNMLLNPGDAEVKAVVDLGLEEKIYVEGINETELRRRCRFLTGKKKAGGKNTEEPGISYSGSSLYGQEVDEDEVINQVVANQRDGASRKTSSLRRKRSDAKPSQGSKRIKLEKD</sequence>
<feature type="region of interest" description="Disordered" evidence="1">
    <location>
        <begin position="440"/>
        <end position="476"/>
    </location>
</feature>
<gene>
    <name evidence="2" type="ORF">LMH87_006521</name>
</gene>
<feature type="compositionally biased region" description="Acidic residues" evidence="1">
    <location>
        <begin position="204"/>
        <end position="217"/>
    </location>
</feature>
<dbReference type="AlphaFoldDB" id="A0A9W8QMX3"/>
<dbReference type="Proteomes" id="UP001144673">
    <property type="component" value="Chromosome 1"/>
</dbReference>
<dbReference type="KEGG" id="amus:LMH87_006521"/>
<evidence type="ECO:0000256" key="1">
    <source>
        <dbReference type="SAM" id="MobiDB-lite"/>
    </source>
</evidence>
<feature type="compositionally biased region" description="Basic residues" evidence="1">
    <location>
        <begin position="230"/>
        <end position="240"/>
    </location>
</feature>
<evidence type="ECO:0000313" key="3">
    <source>
        <dbReference type="Proteomes" id="UP001144673"/>
    </source>
</evidence>
<comment type="caution">
    <text evidence="2">The sequence shown here is derived from an EMBL/GenBank/DDBJ whole genome shotgun (WGS) entry which is preliminary data.</text>
</comment>
<name>A0A9W8QMX3_AKAMU</name>
<keyword evidence="3" id="KW-1185">Reference proteome</keyword>
<dbReference type="GeneID" id="80893680"/>
<feature type="compositionally biased region" description="Polar residues" evidence="1">
    <location>
        <begin position="159"/>
        <end position="170"/>
    </location>
</feature>
<reference evidence="2" key="1">
    <citation type="journal article" date="2023" name="Access Microbiol">
        <title>De-novo genome assembly for Akanthomyces muscarius, a biocontrol agent of insect agricultural pests.</title>
        <authorList>
            <person name="Erdos Z."/>
            <person name="Studholme D.J."/>
            <person name="Raymond B."/>
            <person name="Sharma M."/>
        </authorList>
    </citation>
    <scope>NUCLEOTIDE SEQUENCE</scope>
    <source>
        <strain evidence="2">Ve6</strain>
    </source>
</reference>
<protein>
    <submittedName>
        <fullName evidence="2">Uncharacterized protein</fullName>
    </submittedName>
</protein>
<dbReference type="RefSeq" id="XP_056059781.1">
    <property type="nucleotide sequence ID" value="XM_056204422.1"/>
</dbReference>